<reference evidence="2" key="1">
    <citation type="submission" date="2017-02" db="EMBL/GenBank/DDBJ databases">
        <authorList>
            <person name="Varghese N."/>
            <person name="Submissions S."/>
        </authorList>
    </citation>
    <scope>NUCLEOTIDE SEQUENCE [LARGE SCALE GENOMIC DNA]</scope>
    <source>
        <strain evidence="2">DSM 22385</strain>
    </source>
</reference>
<proteinExistence type="predicted"/>
<evidence type="ECO:0008006" key="3">
    <source>
        <dbReference type="Google" id="ProtNLM"/>
    </source>
</evidence>
<accession>A0A1T5AFG3</accession>
<dbReference type="STRING" id="572036.SAMN05661099_0671"/>
<dbReference type="EMBL" id="FUYR01000001">
    <property type="protein sequence ID" value="SKB33718.1"/>
    <property type="molecule type" value="Genomic_DNA"/>
</dbReference>
<keyword evidence="2" id="KW-1185">Reference proteome</keyword>
<evidence type="ECO:0000313" key="1">
    <source>
        <dbReference type="EMBL" id="SKB33718.1"/>
    </source>
</evidence>
<protein>
    <recommendedName>
        <fullName evidence="3">DUF4905 domain-containing protein</fullName>
    </recommendedName>
</protein>
<name>A0A1T5AFG3_9SPHI</name>
<organism evidence="1 2">
    <name type="scientific">Daejeonella lutea</name>
    <dbReference type="NCBI Taxonomy" id="572036"/>
    <lineage>
        <taxon>Bacteria</taxon>
        <taxon>Pseudomonadati</taxon>
        <taxon>Bacteroidota</taxon>
        <taxon>Sphingobacteriia</taxon>
        <taxon>Sphingobacteriales</taxon>
        <taxon>Sphingobacteriaceae</taxon>
        <taxon>Daejeonella</taxon>
    </lineage>
</organism>
<dbReference type="Proteomes" id="UP000189981">
    <property type="component" value="Unassembled WGS sequence"/>
</dbReference>
<dbReference type="OrthoDB" id="597091at2"/>
<sequence length="251" mass="28566">MRPNNNTLVPGLNEKFSGFVWKIKVHGSGLLAIETRNSESKQVSFSSLNFKTGQTYFKERLYHETWNLSLAFAGSQNFILNAFEHSQTPESKGVLSVSASDGTVLWEQYNISLNEVRDGGLGVYDTRIQPRKYYWIDHLTASPIAPPAVDNPAEISFPEYENSFTFPGFIQHGEVAGEISFLEHSGKNLLSFHEIEGGRMKQRLVVYQEDKILLDDILISGIQKLQPEAFFIQQNHLFYVRNKEEILAYLV</sequence>
<evidence type="ECO:0000313" key="2">
    <source>
        <dbReference type="Proteomes" id="UP000189981"/>
    </source>
</evidence>
<dbReference type="AlphaFoldDB" id="A0A1T5AFG3"/>
<dbReference type="Pfam" id="PF16248">
    <property type="entry name" value="DUF4905"/>
    <property type="match status" value="1"/>
</dbReference>
<dbReference type="RefSeq" id="WP_079701230.1">
    <property type="nucleotide sequence ID" value="NZ_FUYR01000001.1"/>
</dbReference>
<gene>
    <name evidence="1" type="ORF">SAMN05661099_0671</name>
</gene>
<dbReference type="InterPro" id="IPR032595">
    <property type="entry name" value="DUF4905"/>
</dbReference>